<reference evidence="1" key="1">
    <citation type="submission" date="2021-06" db="EMBL/GenBank/DDBJ databases">
        <authorList>
            <person name="Kallberg Y."/>
            <person name="Tangrot J."/>
            <person name="Rosling A."/>
        </authorList>
    </citation>
    <scope>NUCLEOTIDE SEQUENCE</scope>
    <source>
        <strain evidence="1">IN212</strain>
    </source>
</reference>
<dbReference type="Proteomes" id="UP000789396">
    <property type="component" value="Unassembled WGS sequence"/>
</dbReference>
<name>A0A9N9NJN5_9GLOM</name>
<sequence>MDIYEGELSRIKHKTDLLENIQPYIYENHSLHLCIYEVDCGYDEFCEDCGKYKYKYECSHGDYNWDRNNGEDYEHVRSYRFKQIPYCKLNNFVKIGEGGFATVYKATWFDDATWQIEDDVEIVGPRTVALKVFNDPYDSNKAWNEVHVYREVGLNDVQFSMYGASDPEIKLE</sequence>
<keyword evidence="2" id="KW-1185">Reference proteome</keyword>
<protein>
    <submittedName>
        <fullName evidence="1">613_t:CDS:1</fullName>
    </submittedName>
</protein>
<dbReference type="AlphaFoldDB" id="A0A9N9NJN5"/>
<gene>
    <name evidence="1" type="ORF">RFULGI_LOCUS12791</name>
</gene>
<dbReference type="EMBL" id="CAJVPZ010031731">
    <property type="protein sequence ID" value="CAG8740045.1"/>
    <property type="molecule type" value="Genomic_DNA"/>
</dbReference>
<organism evidence="1 2">
    <name type="scientific">Racocetra fulgida</name>
    <dbReference type="NCBI Taxonomy" id="60492"/>
    <lineage>
        <taxon>Eukaryota</taxon>
        <taxon>Fungi</taxon>
        <taxon>Fungi incertae sedis</taxon>
        <taxon>Mucoromycota</taxon>
        <taxon>Glomeromycotina</taxon>
        <taxon>Glomeromycetes</taxon>
        <taxon>Diversisporales</taxon>
        <taxon>Gigasporaceae</taxon>
        <taxon>Racocetra</taxon>
    </lineage>
</organism>
<accession>A0A9N9NJN5</accession>
<evidence type="ECO:0000313" key="1">
    <source>
        <dbReference type="EMBL" id="CAG8740045.1"/>
    </source>
</evidence>
<proteinExistence type="predicted"/>
<dbReference type="InterPro" id="IPR011009">
    <property type="entry name" value="Kinase-like_dom_sf"/>
</dbReference>
<dbReference type="Gene3D" id="3.30.200.20">
    <property type="entry name" value="Phosphorylase Kinase, domain 1"/>
    <property type="match status" value="1"/>
</dbReference>
<evidence type="ECO:0000313" key="2">
    <source>
        <dbReference type="Proteomes" id="UP000789396"/>
    </source>
</evidence>
<comment type="caution">
    <text evidence="1">The sequence shown here is derived from an EMBL/GenBank/DDBJ whole genome shotgun (WGS) entry which is preliminary data.</text>
</comment>
<dbReference type="SUPFAM" id="SSF56112">
    <property type="entry name" value="Protein kinase-like (PK-like)"/>
    <property type="match status" value="1"/>
</dbReference>
<feature type="non-terminal residue" evidence="1">
    <location>
        <position position="172"/>
    </location>
</feature>